<dbReference type="InterPro" id="IPR050627">
    <property type="entry name" value="Nitroreductase/BluB"/>
</dbReference>
<comment type="caution">
    <text evidence="3">The sequence shown here is derived from an EMBL/GenBank/DDBJ whole genome shotgun (WGS) entry which is preliminary data.</text>
</comment>
<feature type="domain" description="Nitroreductase" evidence="1">
    <location>
        <begin position="21"/>
        <end position="192"/>
    </location>
</feature>
<proteinExistence type="predicted"/>
<reference evidence="3" key="1">
    <citation type="journal article" date="2020" name="mSystems">
        <title>Genome- and Community-Level Interaction Insights into Carbon Utilization and Element Cycling Functions of Hydrothermarchaeota in Hydrothermal Sediment.</title>
        <authorList>
            <person name="Zhou Z."/>
            <person name="Liu Y."/>
            <person name="Xu W."/>
            <person name="Pan J."/>
            <person name="Luo Z.H."/>
            <person name="Li M."/>
        </authorList>
    </citation>
    <scope>NUCLEOTIDE SEQUENCE [LARGE SCALE GENOMIC DNA]</scope>
    <source>
        <strain evidence="3">SpSt-613</strain>
        <strain evidence="2">SpSt-669</strain>
    </source>
</reference>
<dbReference type="Gene3D" id="3.40.109.10">
    <property type="entry name" value="NADH Oxidase"/>
    <property type="match status" value="1"/>
</dbReference>
<dbReference type="EMBL" id="DTAD01000067">
    <property type="protein sequence ID" value="HGN90703.1"/>
    <property type="molecule type" value="Genomic_DNA"/>
</dbReference>
<name>A0A7C4HYW5_CALS0</name>
<dbReference type="Pfam" id="PF00881">
    <property type="entry name" value="Nitroreductase"/>
    <property type="match status" value="1"/>
</dbReference>
<sequence length="219" mass="24211">MAANINMVLHVACLMDFLTLIKSRRSSKSLGVGEVPFEVVLKALEAGVWAANAHNAQPWRFVVVSDPDVKRRLIEEMGREWLSDLLADGVDEAKARQIVESSNGRSMRASYIIVACLCMSDMDVYWDSKRRRCEYVMGVQSVAAAVQNILLAVHALGYGACWRCSPLFAPEAVKHVLGLPSDFEPMAFVEIGLRGGETMGRRKPLSDVASLNRWGEPIC</sequence>
<dbReference type="SUPFAM" id="SSF55469">
    <property type="entry name" value="FMN-dependent nitroreductase-like"/>
    <property type="match status" value="1"/>
</dbReference>
<evidence type="ECO:0000313" key="2">
    <source>
        <dbReference type="EMBL" id="HGL40577.1"/>
    </source>
</evidence>
<accession>A0A7C4HYW5</accession>
<dbReference type="PANTHER" id="PTHR23026">
    <property type="entry name" value="NADPH NITROREDUCTASE"/>
    <property type="match status" value="1"/>
</dbReference>
<organism evidence="3">
    <name type="scientific">Caldiarchaeum subterraneum</name>
    <dbReference type="NCBI Taxonomy" id="311458"/>
    <lineage>
        <taxon>Archaea</taxon>
        <taxon>Nitrososphaerota</taxon>
        <taxon>Candidatus Caldarchaeales</taxon>
        <taxon>Candidatus Caldarchaeaceae</taxon>
        <taxon>Candidatus Caldarchaeum</taxon>
    </lineage>
</organism>
<gene>
    <name evidence="3" type="ORF">ENT82_06230</name>
    <name evidence="2" type="ORF">ENU43_02795</name>
</gene>
<dbReference type="GO" id="GO:0016491">
    <property type="term" value="F:oxidoreductase activity"/>
    <property type="evidence" value="ECO:0007669"/>
    <property type="project" value="InterPro"/>
</dbReference>
<evidence type="ECO:0000259" key="1">
    <source>
        <dbReference type="Pfam" id="PF00881"/>
    </source>
</evidence>
<dbReference type="InterPro" id="IPR000415">
    <property type="entry name" value="Nitroreductase-like"/>
</dbReference>
<dbReference type="EMBL" id="DTCM01000033">
    <property type="protein sequence ID" value="HGL40577.1"/>
    <property type="molecule type" value="Genomic_DNA"/>
</dbReference>
<dbReference type="PANTHER" id="PTHR23026:SF123">
    <property type="entry name" value="NAD(P)H NITROREDUCTASE RV3131-RELATED"/>
    <property type="match status" value="1"/>
</dbReference>
<protein>
    <submittedName>
        <fullName evidence="3">Nitroreductase family protein</fullName>
    </submittedName>
</protein>
<evidence type="ECO:0000313" key="3">
    <source>
        <dbReference type="EMBL" id="HGN90703.1"/>
    </source>
</evidence>
<dbReference type="InterPro" id="IPR029479">
    <property type="entry name" value="Nitroreductase"/>
</dbReference>
<dbReference type="AlphaFoldDB" id="A0A7C4HYW5"/>